<evidence type="ECO:0000259" key="4">
    <source>
        <dbReference type="Pfam" id="PF13460"/>
    </source>
</evidence>
<name>A0ABR1V248_9PEZI</name>
<gene>
    <name evidence="5" type="ORF">PG996_008781</name>
</gene>
<evidence type="ECO:0000313" key="6">
    <source>
        <dbReference type="Proteomes" id="UP001446871"/>
    </source>
</evidence>
<keyword evidence="1" id="KW-0560">Oxidoreductase</keyword>
<sequence length="274" mass="29950">MATYAVLGSTGNCGSALVQSLLAQSTEVRVNAYCRNKPKLLRLIPQAVDNKQVHVYEGSMDDDTLMDGCIRGAKAVFLAVTSNNNSPGHRLNTDVALTAIRAIYRLRDEASKASPESKYVPPKLVLLSASCIDDHLARSMPKWFRPIMLRAASNIYADLDRAEAVMRSHDHWIASIFIKPSGLSPDISRGHRLTLDDQESFVSYLDLAAGMIEAADDEHGRYEGRNVGVVNKVPGQGAKLPSGTPMAITLGFIQHFLPWLHPYLPDAGPEKSVI</sequence>
<dbReference type="InterPro" id="IPR036291">
    <property type="entry name" value="NAD(P)-bd_dom_sf"/>
</dbReference>
<feature type="domain" description="NAD(P)-binding" evidence="4">
    <location>
        <begin position="8"/>
        <end position="217"/>
    </location>
</feature>
<keyword evidence="2" id="KW-0503">Monooxygenase</keyword>
<comment type="caution">
    <text evidence="5">The sequence shown here is derived from an EMBL/GenBank/DDBJ whole genome shotgun (WGS) entry which is preliminary data.</text>
</comment>
<dbReference type="PANTHER" id="PTHR15020:SF37">
    <property type="entry name" value="OXIDOREDUCTASE MDPK"/>
    <property type="match status" value="1"/>
</dbReference>
<dbReference type="EMBL" id="JAQQWM010000005">
    <property type="protein sequence ID" value="KAK8064129.1"/>
    <property type="molecule type" value="Genomic_DNA"/>
</dbReference>
<keyword evidence="6" id="KW-1185">Reference proteome</keyword>
<dbReference type="Pfam" id="PF13460">
    <property type="entry name" value="NAD_binding_10"/>
    <property type="match status" value="1"/>
</dbReference>
<evidence type="ECO:0000256" key="2">
    <source>
        <dbReference type="ARBA" id="ARBA00023033"/>
    </source>
</evidence>
<protein>
    <recommendedName>
        <fullName evidence="4">NAD(P)-binding domain-containing protein</fullName>
    </recommendedName>
</protein>
<evidence type="ECO:0000256" key="1">
    <source>
        <dbReference type="ARBA" id="ARBA00023002"/>
    </source>
</evidence>
<dbReference type="Proteomes" id="UP001446871">
    <property type="component" value="Unassembled WGS sequence"/>
</dbReference>
<dbReference type="PANTHER" id="PTHR15020">
    <property type="entry name" value="FLAVIN REDUCTASE-RELATED"/>
    <property type="match status" value="1"/>
</dbReference>
<proteinExistence type="inferred from homology"/>
<comment type="similarity">
    <text evidence="3">Belongs to the avfA family.</text>
</comment>
<organism evidence="5 6">
    <name type="scientific">Apiospora saccharicola</name>
    <dbReference type="NCBI Taxonomy" id="335842"/>
    <lineage>
        <taxon>Eukaryota</taxon>
        <taxon>Fungi</taxon>
        <taxon>Dikarya</taxon>
        <taxon>Ascomycota</taxon>
        <taxon>Pezizomycotina</taxon>
        <taxon>Sordariomycetes</taxon>
        <taxon>Xylariomycetidae</taxon>
        <taxon>Amphisphaeriales</taxon>
        <taxon>Apiosporaceae</taxon>
        <taxon>Apiospora</taxon>
    </lineage>
</organism>
<dbReference type="InterPro" id="IPR016040">
    <property type="entry name" value="NAD(P)-bd_dom"/>
</dbReference>
<evidence type="ECO:0000313" key="5">
    <source>
        <dbReference type="EMBL" id="KAK8064129.1"/>
    </source>
</evidence>
<evidence type="ECO:0000256" key="3">
    <source>
        <dbReference type="ARBA" id="ARBA00038376"/>
    </source>
</evidence>
<accession>A0ABR1V248</accession>
<dbReference type="SUPFAM" id="SSF51735">
    <property type="entry name" value="NAD(P)-binding Rossmann-fold domains"/>
    <property type="match status" value="1"/>
</dbReference>
<dbReference type="Gene3D" id="3.40.50.720">
    <property type="entry name" value="NAD(P)-binding Rossmann-like Domain"/>
    <property type="match status" value="1"/>
</dbReference>
<reference evidence="5 6" key="1">
    <citation type="submission" date="2023-01" db="EMBL/GenBank/DDBJ databases">
        <title>Analysis of 21 Apiospora genomes using comparative genomics revels a genus with tremendous synthesis potential of carbohydrate active enzymes and secondary metabolites.</title>
        <authorList>
            <person name="Sorensen T."/>
        </authorList>
    </citation>
    <scope>NUCLEOTIDE SEQUENCE [LARGE SCALE GENOMIC DNA]</scope>
    <source>
        <strain evidence="5 6">CBS 83171</strain>
    </source>
</reference>